<dbReference type="PANTHER" id="PTHR35184">
    <property type="entry name" value="YALI0C10208P"/>
    <property type="match status" value="1"/>
</dbReference>
<feature type="transmembrane region" description="Helical" evidence="1">
    <location>
        <begin position="239"/>
        <end position="263"/>
    </location>
</feature>
<protein>
    <submittedName>
        <fullName evidence="2">Uncharacterized protein</fullName>
    </submittedName>
</protein>
<dbReference type="PANTHER" id="PTHR35184:SF1">
    <property type="entry name" value="INTEGRAL MEMBRANE PROTEIN"/>
    <property type="match status" value="1"/>
</dbReference>
<sequence length="431" mass="48627">MTVWPPFVFLSYWRYLPRTVVGASASASVRHFHVSKRRSGRDHVAKAAPNRKGFGSASVLQQPNGRQRAYTPKKILALVPGSGQSWKFMKWTSDARLPDAEGDITNSRKMSAIMAGPYLLGTAIVGGVPTPNVDDPIAAVMIALFLLAGAFHMTWRLNQPKEHVSKLSLLLFIFSMTRIVALVMRMTWASHPKNINVAIAAQIFLAAGVLIFFVINLIFARRVLGDYTVFGRHKVIDSIMTFLITCVAACLIMVIVATVYSFFTLDPHTRQQCRDIQLVSSTYLALLAFIPIPTGILTLLLAEPIEDLKERRRFHARLQLLLFTATLLTLGAGFRTGTAFDARPQGHTTWFHHKAAFYCFNFVIEIMCTYTVAVARFDRRFRLGHLRVSEDVEKDALTDSDSPADDREFFDKFFDMINNDREVFGREDWKQ</sequence>
<feature type="transmembrane region" description="Helical" evidence="1">
    <location>
        <begin position="195"/>
        <end position="219"/>
    </location>
</feature>
<evidence type="ECO:0000313" key="3">
    <source>
        <dbReference type="Proteomes" id="UP000275385"/>
    </source>
</evidence>
<dbReference type="STRING" id="177199.A0A420YNS4"/>
<feature type="transmembrane region" description="Helical" evidence="1">
    <location>
        <begin position="283"/>
        <end position="302"/>
    </location>
</feature>
<dbReference type="AlphaFoldDB" id="A0A420YNS4"/>
<keyword evidence="1" id="KW-0812">Transmembrane</keyword>
<dbReference type="Pfam" id="PF11309">
    <property type="entry name" value="DUF3112"/>
    <property type="match status" value="1"/>
</dbReference>
<evidence type="ECO:0000313" key="2">
    <source>
        <dbReference type="EMBL" id="RKU49510.1"/>
    </source>
</evidence>
<accession>A0A420YNS4</accession>
<dbReference type="Proteomes" id="UP000275385">
    <property type="component" value="Unassembled WGS sequence"/>
</dbReference>
<organism evidence="2 3">
    <name type="scientific">Coniochaeta pulveracea</name>
    <dbReference type="NCBI Taxonomy" id="177199"/>
    <lineage>
        <taxon>Eukaryota</taxon>
        <taxon>Fungi</taxon>
        <taxon>Dikarya</taxon>
        <taxon>Ascomycota</taxon>
        <taxon>Pezizomycotina</taxon>
        <taxon>Sordariomycetes</taxon>
        <taxon>Sordariomycetidae</taxon>
        <taxon>Coniochaetales</taxon>
        <taxon>Coniochaetaceae</taxon>
        <taxon>Coniochaeta</taxon>
    </lineage>
</organism>
<feature type="transmembrane region" description="Helical" evidence="1">
    <location>
        <begin position="167"/>
        <end position="189"/>
    </location>
</feature>
<name>A0A420YNS4_9PEZI</name>
<feature type="transmembrane region" description="Helical" evidence="1">
    <location>
        <begin position="112"/>
        <end position="130"/>
    </location>
</feature>
<keyword evidence="1" id="KW-0472">Membrane</keyword>
<gene>
    <name evidence="2" type="ORF">DL546_008692</name>
</gene>
<dbReference type="InterPro" id="IPR021460">
    <property type="entry name" value="DUF3112"/>
</dbReference>
<evidence type="ECO:0000256" key="1">
    <source>
        <dbReference type="SAM" id="Phobius"/>
    </source>
</evidence>
<dbReference type="EMBL" id="QVQW01000001">
    <property type="protein sequence ID" value="RKU49510.1"/>
    <property type="molecule type" value="Genomic_DNA"/>
</dbReference>
<feature type="transmembrane region" description="Helical" evidence="1">
    <location>
        <begin position="136"/>
        <end position="155"/>
    </location>
</feature>
<keyword evidence="3" id="KW-1185">Reference proteome</keyword>
<comment type="caution">
    <text evidence="2">The sequence shown here is derived from an EMBL/GenBank/DDBJ whole genome shotgun (WGS) entry which is preliminary data.</text>
</comment>
<feature type="transmembrane region" description="Helical" evidence="1">
    <location>
        <begin position="314"/>
        <end position="335"/>
    </location>
</feature>
<keyword evidence="1" id="KW-1133">Transmembrane helix</keyword>
<reference evidence="2 3" key="1">
    <citation type="submission" date="2018-08" db="EMBL/GenBank/DDBJ databases">
        <title>Draft genome of the lignicolous fungus Coniochaeta pulveracea.</title>
        <authorList>
            <person name="Borstlap C.J."/>
            <person name="De Witt R.N."/>
            <person name="Botha A."/>
            <person name="Volschenk H."/>
        </authorList>
    </citation>
    <scope>NUCLEOTIDE SEQUENCE [LARGE SCALE GENOMIC DNA]</scope>
    <source>
        <strain evidence="2 3">CAB683</strain>
    </source>
</reference>
<dbReference type="OrthoDB" id="3357002at2759"/>
<proteinExistence type="predicted"/>
<feature type="transmembrane region" description="Helical" evidence="1">
    <location>
        <begin position="355"/>
        <end position="377"/>
    </location>
</feature>